<accession>A0AAV8RH93</accession>
<dbReference type="Proteomes" id="UP001222027">
    <property type="component" value="Unassembled WGS sequence"/>
</dbReference>
<protein>
    <submittedName>
        <fullName evidence="2">Uncharacterized protein</fullName>
    </submittedName>
</protein>
<evidence type="ECO:0000256" key="1">
    <source>
        <dbReference type="SAM" id="MobiDB-lite"/>
    </source>
</evidence>
<proteinExistence type="predicted"/>
<feature type="region of interest" description="Disordered" evidence="1">
    <location>
        <begin position="1"/>
        <end position="23"/>
    </location>
</feature>
<dbReference type="EMBL" id="JAQQAF010000003">
    <property type="protein sequence ID" value="KAJ8498002.1"/>
    <property type="molecule type" value="Genomic_DNA"/>
</dbReference>
<dbReference type="AlphaFoldDB" id="A0AAV8RH93"/>
<evidence type="ECO:0000313" key="2">
    <source>
        <dbReference type="EMBL" id="KAJ8498002.1"/>
    </source>
</evidence>
<name>A0AAV8RH93_ENSVE</name>
<comment type="caution">
    <text evidence="2">The sequence shown here is derived from an EMBL/GenBank/DDBJ whole genome shotgun (WGS) entry which is preliminary data.</text>
</comment>
<sequence>MVIPPNRPCEDEIAPSQSLPSLSKKRSSSACWWWDFQEDKDKDVGVCQELMNLNEAFLFDSPSTVPRKDVERSVHQEQWKRESQRQKNRLWVLACGRSWTTRDHLLRVGSPSHLQPWSGLLDGRLPLSSLLPWDNYPAPAYP</sequence>
<reference evidence="2 3" key="1">
    <citation type="submission" date="2022-12" db="EMBL/GenBank/DDBJ databases">
        <title>Chromosome-scale assembly of the Ensete ventricosum genome.</title>
        <authorList>
            <person name="Dussert Y."/>
            <person name="Stocks J."/>
            <person name="Wendawek A."/>
            <person name="Woldeyes F."/>
            <person name="Nichols R.A."/>
            <person name="Borrell J.S."/>
        </authorList>
    </citation>
    <scope>NUCLEOTIDE SEQUENCE [LARGE SCALE GENOMIC DNA]</scope>
    <source>
        <strain evidence="3">cv. Maze</strain>
        <tissue evidence="2">Seeds</tissue>
    </source>
</reference>
<gene>
    <name evidence="2" type="ORF">OPV22_008554</name>
</gene>
<evidence type="ECO:0000313" key="3">
    <source>
        <dbReference type="Proteomes" id="UP001222027"/>
    </source>
</evidence>
<organism evidence="2 3">
    <name type="scientific">Ensete ventricosum</name>
    <name type="common">Abyssinian banana</name>
    <name type="synonym">Musa ensete</name>
    <dbReference type="NCBI Taxonomy" id="4639"/>
    <lineage>
        <taxon>Eukaryota</taxon>
        <taxon>Viridiplantae</taxon>
        <taxon>Streptophyta</taxon>
        <taxon>Embryophyta</taxon>
        <taxon>Tracheophyta</taxon>
        <taxon>Spermatophyta</taxon>
        <taxon>Magnoliopsida</taxon>
        <taxon>Liliopsida</taxon>
        <taxon>Zingiberales</taxon>
        <taxon>Musaceae</taxon>
        <taxon>Ensete</taxon>
    </lineage>
</organism>
<keyword evidence="3" id="KW-1185">Reference proteome</keyword>